<accession>A0AAV9RML7</accession>
<feature type="compositionally biased region" description="Basic residues" evidence="1">
    <location>
        <begin position="81"/>
        <end position="93"/>
    </location>
</feature>
<dbReference type="EMBL" id="JAHHUM010001638">
    <property type="protein sequence ID" value="KAK5610173.1"/>
    <property type="molecule type" value="Genomic_DNA"/>
</dbReference>
<evidence type="ECO:0000313" key="2">
    <source>
        <dbReference type="EMBL" id="KAK5610173.1"/>
    </source>
</evidence>
<feature type="compositionally biased region" description="Basic and acidic residues" evidence="1">
    <location>
        <begin position="153"/>
        <end position="169"/>
    </location>
</feature>
<sequence length="242" mass="26483">MGAECHSTASVTSGSFLVNDKPPLNRRLCVRNSSPPSRLCFQSKAERLLYLRPGGFSFPPPSSLGVISGRRNSVGSGSPSTRRKEKKKRRQKKQQQQQRDSGPCGGDSSATVWGCCGRLGGLGQEPSTRRDLAWLLWKEPKPGGERVVASRRVGRETVTDNRREREREQASSLGESEGEPECSEPELPLGSESRRRSERTNPTVRAYTRAFIGLGGGEGLAQSRVLPLCCVYLPSKLTLVSI</sequence>
<proteinExistence type="predicted"/>
<dbReference type="Proteomes" id="UP001311232">
    <property type="component" value="Unassembled WGS sequence"/>
</dbReference>
<dbReference type="AlphaFoldDB" id="A0AAV9RML7"/>
<keyword evidence="3" id="KW-1185">Reference proteome</keyword>
<feature type="compositionally biased region" description="Polar residues" evidence="1">
    <location>
        <begin position="70"/>
        <end position="80"/>
    </location>
</feature>
<feature type="region of interest" description="Disordered" evidence="1">
    <location>
        <begin position="61"/>
        <end position="108"/>
    </location>
</feature>
<feature type="region of interest" description="Disordered" evidence="1">
    <location>
        <begin position="145"/>
        <end position="201"/>
    </location>
</feature>
<comment type="caution">
    <text evidence="2">The sequence shown here is derived from an EMBL/GenBank/DDBJ whole genome shotgun (WGS) entry which is preliminary data.</text>
</comment>
<organism evidence="2 3">
    <name type="scientific">Crenichthys baileyi</name>
    <name type="common">White River springfish</name>
    <dbReference type="NCBI Taxonomy" id="28760"/>
    <lineage>
        <taxon>Eukaryota</taxon>
        <taxon>Metazoa</taxon>
        <taxon>Chordata</taxon>
        <taxon>Craniata</taxon>
        <taxon>Vertebrata</taxon>
        <taxon>Euteleostomi</taxon>
        <taxon>Actinopterygii</taxon>
        <taxon>Neopterygii</taxon>
        <taxon>Teleostei</taxon>
        <taxon>Neoteleostei</taxon>
        <taxon>Acanthomorphata</taxon>
        <taxon>Ovalentaria</taxon>
        <taxon>Atherinomorphae</taxon>
        <taxon>Cyprinodontiformes</taxon>
        <taxon>Goodeidae</taxon>
        <taxon>Crenichthys</taxon>
    </lineage>
</organism>
<evidence type="ECO:0000256" key="1">
    <source>
        <dbReference type="SAM" id="MobiDB-lite"/>
    </source>
</evidence>
<evidence type="ECO:0000313" key="3">
    <source>
        <dbReference type="Proteomes" id="UP001311232"/>
    </source>
</evidence>
<gene>
    <name evidence="2" type="ORF">CRENBAI_010246</name>
</gene>
<protein>
    <submittedName>
        <fullName evidence="2">Uncharacterized protein</fullName>
    </submittedName>
</protein>
<reference evidence="2 3" key="1">
    <citation type="submission" date="2021-06" db="EMBL/GenBank/DDBJ databases">
        <authorList>
            <person name="Palmer J.M."/>
        </authorList>
    </citation>
    <scope>NUCLEOTIDE SEQUENCE [LARGE SCALE GENOMIC DNA]</scope>
    <source>
        <strain evidence="2 3">MEX-2019</strain>
        <tissue evidence="2">Muscle</tissue>
    </source>
</reference>
<name>A0AAV9RML7_9TELE</name>